<evidence type="ECO:0000256" key="3">
    <source>
        <dbReference type="ARBA" id="ARBA00023004"/>
    </source>
</evidence>
<dbReference type="PANTHER" id="PTHR43105">
    <property type="entry name" value="RESPIRATORY NITRATE REDUCTASE"/>
    <property type="match status" value="1"/>
</dbReference>
<dbReference type="GO" id="GO:0046872">
    <property type="term" value="F:metal ion binding"/>
    <property type="evidence" value="ECO:0007669"/>
    <property type="project" value="UniProtKB-KW"/>
</dbReference>
<protein>
    <submittedName>
        <fullName evidence="7">Formate dehydrogenase alpha subunit / selenocysteine-containing</fullName>
        <ecNumber evidence="7">1.2.1.2</ecNumber>
    </submittedName>
</protein>
<dbReference type="GO" id="GO:0016491">
    <property type="term" value="F:oxidoreductase activity"/>
    <property type="evidence" value="ECO:0007669"/>
    <property type="project" value="UniProtKB-KW"/>
</dbReference>
<dbReference type="Proteomes" id="UP000033101">
    <property type="component" value="Chromosome"/>
</dbReference>
<dbReference type="PANTHER" id="PTHR43105:SF10">
    <property type="entry name" value="NADH-QUINONE OXIDOREDUCTASE SUBUNIT G"/>
    <property type="match status" value="1"/>
</dbReference>
<keyword evidence="3" id="KW-0408">Iron</keyword>
<evidence type="ECO:0000313" key="8">
    <source>
        <dbReference type="Proteomes" id="UP000033101"/>
    </source>
</evidence>
<proteinExistence type="predicted"/>
<keyword evidence="7" id="KW-0560">Oxidoreductase</keyword>
<evidence type="ECO:0000256" key="2">
    <source>
        <dbReference type="ARBA" id="ARBA00022723"/>
    </source>
</evidence>
<organism evidence="7 8">
    <name type="scientific">Methanosarcina horonobensis HB-1 = JCM 15518</name>
    <dbReference type="NCBI Taxonomy" id="1434110"/>
    <lineage>
        <taxon>Archaea</taxon>
        <taxon>Methanobacteriati</taxon>
        <taxon>Methanobacteriota</taxon>
        <taxon>Stenosarchaea group</taxon>
        <taxon>Methanomicrobia</taxon>
        <taxon>Methanosarcinales</taxon>
        <taxon>Methanosarcinaceae</taxon>
        <taxon>Methanosarcina</taxon>
    </lineage>
</organism>
<dbReference type="EC" id="1.2.1.2" evidence="7"/>
<keyword evidence="8" id="KW-1185">Reference proteome</keyword>
<accession>A0A0E3SDT3</accession>
<dbReference type="GO" id="GO:0051539">
    <property type="term" value="F:4 iron, 4 sulfur cluster binding"/>
    <property type="evidence" value="ECO:0007669"/>
    <property type="project" value="UniProtKB-KW"/>
</dbReference>
<dbReference type="GeneID" id="24831015"/>
<reference evidence="7 8" key="1">
    <citation type="submission" date="2014-07" db="EMBL/GenBank/DDBJ databases">
        <title>Methanogenic archaea and the global carbon cycle.</title>
        <authorList>
            <person name="Henriksen J.R."/>
            <person name="Luke J."/>
            <person name="Reinhart S."/>
            <person name="Benedict M.N."/>
            <person name="Youngblut N.D."/>
            <person name="Metcalf M.E."/>
            <person name="Whitaker R.J."/>
            <person name="Metcalf W.W."/>
        </authorList>
    </citation>
    <scope>NUCLEOTIDE SEQUENCE [LARGE SCALE GENOMIC DNA]</scope>
    <source>
        <strain evidence="7 8">HB-1</strain>
    </source>
</reference>
<evidence type="ECO:0000259" key="6">
    <source>
        <dbReference type="Pfam" id="PF04879"/>
    </source>
</evidence>
<dbReference type="PATRIC" id="fig|1434110.4.peg.2275"/>
<dbReference type="HOGENOM" id="CLU_520348_0_0_2"/>
<dbReference type="CDD" id="cd00368">
    <property type="entry name" value="Molybdopterin-Binding"/>
    <property type="match status" value="1"/>
</dbReference>
<dbReference type="STRING" id="1434110.MSHOH_1794"/>
<dbReference type="RefSeq" id="WP_048139202.1">
    <property type="nucleotide sequence ID" value="NZ_CP009516.1"/>
</dbReference>
<keyword evidence="1" id="KW-0004">4Fe-4S</keyword>
<dbReference type="SUPFAM" id="SSF53706">
    <property type="entry name" value="Formate dehydrogenase/DMSO reductase, domains 1-3"/>
    <property type="match status" value="1"/>
</dbReference>
<dbReference type="Pfam" id="PF04879">
    <property type="entry name" value="Molybdop_Fe4S4"/>
    <property type="match status" value="1"/>
</dbReference>
<dbReference type="EMBL" id="CP009516">
    <property type="protein sequence ID" value="AKB78277.1"/>
    <property type="molecule type" value="Genomic_DNA"/>
</dbReference>
<dbReference type="Pfam" id="PF00384">
    <property type="entry name" value="Molybdopterin"/>
    <property type="match status" value="1"/>
</dbReference>
<feature type="domain" description="Molybdopterin oxidoreductase" evidence="5">
    <location>
        <begin position="253"/>
        <end position="348"/>
    </location>
</feature>
<evidence type="ECO:0000256" key="4">
    <source>
        <dbReference type="ARBA" id="ARBA00023014"/>
    </source>
</evidence>
<dbReference type="Gene3D" id="3.40.228.10">
    <property type="entry name" value="Dimethylsulfoxide Reductase, domain 2"/>
    <property type="match status" value="1"/>
</dbReference>
<evidence type="ECO:0000259" key="5">
    <source>
        <dbReference type="Pfam" id="PF00384"/>
    </source>
</evidence>
<dbReference type="KEGG" id="mhor:MSHOH_1794"/>
<evidence type="ECO:0000256" key="1">
    <source>
        <dbReference type="ARBA" id="ARBA00022485"/>
    </source>
</evidence>
<dbReference type="AlphaFoldDB" id="A0A0E3SDT3"/>
<dbReference type="GO" id="GO:0016020">
    <property type="term" value="C:membrane"/>
    <property type="evidence" value="ECO:0007669"/>
    <property type="project" value="TreeGrafter"/>
</dbReference>
<dbReference type="Gene3D" id="2.20.25.90">
    <property type="entry name" value="ADC-like domains"/>
    <property type="match status" value="1"/>
</dbReference>
<evidence type="ECO:0000313" key="7">
    <source>
        <dbReference type="EMBL" id="AKB78277.1"/>
    </source>
</evidence>
<dbReference type="Gene3D" id="3.40.50.740">
    <property type="match status" value="2"/>
</dbReference>
<dbReference type="InterPro" id="IPR006656">
    <property type="entry name" value="Mopterin_OxRdtase"/>
</dbReference>
<feature type="domain" description="4Fe-4S Mo/W bis-MGD-type" evidence="6">
    <location>
        <begin position="8"/>
        <end position="54"/>
    </location>
</feature>
<dbReference type="InterPro" id="IPR006963">
    <property type="entry name" value="Mopterin_OxRdtase_4Fe-4S_dom"/>
</dbReference>
<name>A0A0E3SDT3_9EURY</name>
<dbReference type="InterPro" id="IPR050123">
    <property type="entry name" value="Prok_molybdopt-oxidoreductase"/>
</dbReference>
<gene>
    <name evidence="7" type="ORF">MSHOH_1794</name>
</gene>
<keyword evidence="4" id="KW-0411">Iron-sulfur</keyword>
<keyword evidence="2" id="KW-0479">Metal-binding</keyword>
<sequence>MQIKNRENVYSSICPGCGLTCGLYLREIVSETGETSVSVDFRKSSPVNAGKLCRFGLKLPLYYAGPQTSMVGGKKSGLETAISASIETLRTASAESLAFFSVGNTTNEEQKALSVLASAFGIGVEIGMDIYSSLPAGKHSSLSQSMSLEEVEEAKQVFLFVDPYSQYPLLLRRVLRAKKNGTKIVCIGPRHLPVADEQFCLKPEECGKFLSPSQDSVLIADIHPYSDLEHIKMVLELAEASGAKTFFLRPFVNSAGAELLEALTKRRSLEKIFENIDSGKIKTLFCLESDLLELAPDRETAVRILSKLDTLIVQTSRHGEFSRLADIVIASEHFYHKQGTVLNAEGRLLSTGGDSTLGFGSLSSLAAAFGKQLDFESVQKEIFDGFGLKEAGEFSLRAPEKFVPEPVEVETSCLKCELDQETYSRSFSESCPGCSSASLSVSLVYSLSPFMWHGLENENAFVELNLQTVRKLELVKGGNVKIRSQENTVDAKFRVSNIEDGYLLSSRRIPVEGFRGVEVEISR</sequence>
<dbReference type="OrthoDB" id="23466at2157"/>